<sequence length="688" mass="72007">MAGRRWRSSTRRPPCTPPSTSPARSARASSARASRAGSLSAPPPDRTSSRSTTPSTTTPCWSAPRPTACSGPTVATPSCASRSTSSTTSSSGAGASWCEVARPSSTTTRSSPRSPAPGSRTRGPRASATSSYASRGPRSADASWAADGIRGSTCRCDASRDGTLGPVTHTPDLGADARLLLEAVTAISSDLDLASVLTRIVEAATALTDARYGALGVIGSDGELVEFVTTGIDERARALIGDLPRGRGILGVIIDDPSGLRIADLSAHPSSVGFPPNHPPMKSFLGMPVRIRGTVFGNLYLTEKAGGGPFTQADEGLVEELARTAGYVISNARSFALSERRRQWLEASAELAELLQPPVDLPTALHHIVSTARQVSRSRAVTLWSSLGPEHDTVSVAPDADEEWIRELLARARSAPDLESAGSPVVTTSVDGVPLVVVPLRSHLAPVTALVAVAHPDSGLLDVQDRDLFAGFADQVALSLDRTQALADRQELAVISDRERIARDLHDIVIQRLFATGLQLQGVAAMSGAGAVTERLDKSVADLDDTIKAIRGTIFELQDRRGDSLRAAVRSLVKEYVPVLGFSPVVRTTGPVDTVVPPALGSQLLAVLREAISNVARHALADGAEVDVVASGDLLELRVADDGVGLPGEVTESGLRNARRRAADLGGTLEVTPVGARGTLLVWRVPLV</sequence>
<gene>
    <name evidence="7" type="ORF">CXG46_18240</name>
</gene>
<dbReference type="InterPro" id="IPR011712">
    <property type="entry name" value="Sig_transdc_His_kin_sub3_dim/P"/>
</dbReference>
<feature type="region of interest" description="Disordered" evidence="4">
    <location>
        <begin position="1"/>
        <end position="144"/>
    </location>
</feature>
<evidence type="ECO:0000256" key="1">
    <source>
        <dbReference type="ARBA" id="ARBA00022679"/>
    </source>
</evidence>
<evidence type="ECO:0000256" key="2">
    <source>
        <dbReference type="ARBA" id="ARBA00022777"/>
    </source>
</evidence>
<keyword evidence="3" id="KW-0902">Two-component regulatory system</keyword>
<dbReference type="EMBL" id="PJBV01000035">
    <property type="protein sequence ID" value="PKH37397.1"/>
    <property type="molecule type" value="Genomic_DNA"/>
</dbReference>
<keyword evidence="8" id="KW-1185">Reference proteome</keyword>
<evidence type="ECO:0000259" key="5">
    <source>
        <dbReference type="SMART" id="SM00065"/>
    </source>
</evidence>
<dbReference type="Pfam" id="PF07730">
    <property type="entry name" value="HisKA_3"/>
    <property type="match status" value="1"/>
</dbReference>
<feature type="domain" description="Histidine kinase/HSP90-like ATPase" evidence="6">
    <location>
        <begin position="599"/>
        <end position="688"/>
    </location>
</feature>
<dbReference type="InterPro" id="IPR036890">
    <property type="entry name" value="HATPase_C_sf"/>
</dbReference>
<reference evidence="7 8" key="1">
    <citation type="submission" date="2017-12" db="EMBL/GenBank/DDBJ databases">
        <title>Pharmacopeia of the Arctic Ocean.</title>
        <authorList>
            <person name="Collins E."/>
            <person name="Ducluzeau A.-L."/>
        </authorList>
    </citation>
    <scope>NUCLEOTIDE SEQUENCE [LARGE SCALE GENOMIC DNA]</scope>
    <source>
        <strain evidence="7 8">DSM 23325</strain>
    </source>
</reference>
<dbReference type="PANTHER" id="PTHR24421:SF56">
    <property type="entry name" value="OXYGEN SENSOR HISTIDINE KINASE RESPONSE REGULATOR DOST"/>
    <property type="match status" value="1"/>
</dbReference>
<dbReference type="PANTHER" id="PTHR24421">
    <property type="entry name" value="NITRATE/NITRITE SENSOR PROTEIN NARX-RELATED"/>
    <property type="match status" value="1"/>
</dbReference>
<feature type="compositionally biased region" description="Basic residues" evidence="4">
    <location>
        <begin position="1"/>
        <end position="10"/>
    </location>
</feature>
<keyword evidence="2" id="KW-0418">Kinase</keyword>
<feature type="compositionally biased region" description="Low complexity" evidence="4">
    <location>
        <begin position="21"/>
        <end position="40"/>
    </location>
</feature>
<dbReference type="InterPro" id="IPR003018">
    <property type="entry name" value="GAF"/>
</dbReference>
<dbReference type="Pfam" id="PF02518">
    <property type="entry name" value="HATPase_c"/>
    <property type="match status" value="1"/>
</dbReference>
<proteinExistence type="predicted"/>
<dbReference type="InterPro" id="IPR029016">
    <property type="entry name" value="GAF-like_dom_sf"/>
</dbReference>
<dbReference type="Gene3D" id="3.30.565.10">
    <property type="entry name" value="Histidine kinase-like ATPase, C-terminal domain"/>
    <property type="match status" value="1"/>
</dbReference>
<evidence type="ECO:0000259" key="6">
    <source>
        <dbReference type="SMART" id="SM00387"/>
    </source>
</evidence>
<organism evidence="7 8">
    <name type="scientific">Nocardioides alpinus</name>
    <dbReference type="NCBI Taxonomy" id="748909"/>
    <lineage>
        <taxon>Bacteria</taxon>
        <taxon>Bacillati</taxon>
        <taxon>Actinomycetota</taxon>
        <taxon>Actinomycetes</taxon>
        <taxon>Propionibacteriales</taxon>
        <taxon>Nocardioidaceae</taxon>
        <taxon>Nocardioides</taxon>
    </lineage>
</organism>
<keyword evidence="1" id="KW-0808">Transferase</keyword>
<protein>
    <submittedName>
        <fullName evidence="7">ATPase</fullName>
    </submittedName>
</protein>
<name>A0ABX4QRZ0_9ACTN</name>
<dbReference type="SUPFAM" id="SSF55781">
    <property type="entry name" value="GAF domain-like"/>
    <property type="match status" value="2"/>
</dbReference>
<feature type="domain" description="GAF" evidence="5">
    <location>
        <begin position="360"/>
        <end position="490"/>
    </location>
</feature>
<evidence type="ECO:0000313" key="8">
    <source>
        <dbReference type="Proteomes" id="UP000233565"/>
    </source>
</evidence>
<evidence type="ECO:0000256" key="4">
    <source>
        <dbReference type="SAM" id="MobiDB-lite"/>
    </source>
</evidence>
<dbReference type="Proteomes" id="UP000233565">
    <property type="component" value="Unassembled WGS sequence"/>
</dbReference>
<dbReference type="Gene3D" id="1.20.5.1930">
    <property type="match status" value="1"/>
</dbReference>
<dbReference type="Gene3D" id="3.30.450.40">
    <property type="match status" value="2"/>
</dbReference>
<evidence type="ECO:0000313" key="7">
    <source>
        <dbReference type="EMBL" id="PKH37397.1"/>
    </source>
</evidence>
<dbReference type="CDD" id="cd16917">
    <property type="entry name" value="HATPase_UhpB-NarQ-NarX-like"/>
    <property type="match status" value="1"/>
</dbReference>
<accession>A0ABX4QRZ0</accession>
<comment type="caution">
    <text evidence="7">The sequence shown here is derived from an EMBL/GenBank/DDBJ whole genome shotgun (WGS) entry which is preliminary data.</text>
</comment>
<dbReference type="SMART" id="SM00387">
    <property type="entry name" value="HATPase_c"/>
    <property type="match status" value="1"/>
</dbReference>
<dbReference type="InterPro" id="IPR003594">
    <property type="entry name" value="HATPase_dom"/>
</dbReference>
<dbReference type="SMART" id="SM00065">
    <property type="entry name" value="GAF"/>
    <property type="match status" value="2"/>
</dbReference>
<feature type="domain" description="GAF" evidence="5">
    <location>
        <begin position="192"/>
        <end position="339"/>
    </location>
</feature>
<dbReference type="InterPro" id="IPR050482">
    <property type="entry name" value="Sensor_HK_TwoCompSys"/>
</dbReference>
<evidence type="ECO:0000256" key="3">
    <source>
        <dbReference type="ARBA" id="ARBA00023012"/>
    </source>
</evidence>
<feature type="compositionally biased region" description="Low complexity" evidence="4">
    <location>
        <begin position="75"/>
        <end position="126"/>
    </location>
</feature>
<dbReference type="SUPFAM" id="SSF55874">
    <property type="entry name" value="ATPase domain of HSP90 chaperone/DNA topoisomerase II/histidine kinase"/>
    <property type="match status" value="1"/>
</dbReference>
<dbReference type="Pfam" id="PF13185">
    <property type="entry name" value="GAF_2"/>
    <property type="match status" value="1"/>
</dbReference>
<feature type="compositionally biased region" description="Low complexity" evidence="4">
    <location>
        <begin position="49"/>
        <end position="64"/>
    </location>
</feature>